<dbReference type="EMBL" id="MK500373">
    <property type="protein sequence ID" value="QBK88028.1"/>
    <property type="molecule type" value="Genomic_DNA"/>
</dbReference>
<feature type="transmembrane region" description="Helical" evidence="1">
    <location>
        <begin position="45"/>
        <end position="70"/>
    </location>
</feature>
<proteinExistence type="predicted"/>
<sequence length="115" mass="12620">MSEHAVDKNRGFGSGTAGLIFLAGWATIAYVAALDSNNQFNADRFVRISIPALAVFGFAVVLSTGFRMVYSRRWSLPGRLPLMAKLIPDTSTRKSVSSTGWCSWCRSKHGNSIYE</sequence>
<feature type="transmembrane region" description="Helical" evidence="1">
    <location>
        <begin position="12"/>
        <end position="33"/>
    </location>
</feature>
<keyword evidence="1" id="KW-1133">Transmembrane helix</keyword>
<evidence type="ECO:0000313" key="2">
    <source>
        <dbReference type="EMBL" id="QBK88028.1"/>
    </source>
</evidence>
<accession>A0A481YXV8</accession>
<name>A0A481YXV8_9VIRU</name>
<gene>
    <name evidence="2" type="ORF">LCMAC202_03900</name>
</gene>
<reference evidence="2" key="1">
    <citation type="journal article" date="2019" name="MBio">
        <title>Virus Genomes from Deep Sea Sediments Expand the Ocean Megavirome and Support Independent Origins of Viral Gigantism.</title>
        <authorList>
            <person name="Backstrom D."/>
            <person name="Yutin N."/>
            <person name="Jorgensen S.L."/>
            <person name="Dharamshi J."/>
            <person name="Homa F."/>
            <person name="Zaremba-Niedwiedzka K."/>
            <person name="Spang A."/>
            <person name="Wolf Y.I."/>
            <person name="Koonin E.V."/>
            <person name="Ettema T.J."/>
        </authorList>
    </citation>
    <scope>NUCLEOTIDE SEQUENCE</scope>
</reference>
<organism evidence="2">
    <name type="scientific">Marseillevirus LCMAC202</name>
    <dbReference type="NCBI Taxonomy" id="2506606"/>
    <lineage>
        <taxon>Viruses</taxon>
        <taxon>Varidnaviria</taxon>
        <taxon>Bamfordvirae</taxon>
        <taxon>Nucleocytoviricota</taxon>
        <taxon>Megaviricetes</taxon>
        <taxon>Pimascovirales</taxon>
        <taxon>Pimascovirales incertae sedis</taxon>
        <taxon>Marseilleviridae</taxon>
    </lineage>
</organism>
<evidence type="ECO:0000256" key="1">
    <source>
        <dbReference type="SAM" id="Phobius"/>
    </source>
</evidence>
<protein>
    <submittedName>
        <fullName evidence="2">Uncharacterized protein</fullName>
    </submittedName>
</protein>
<keyword evidence="1" id="KW-0812">Transmembrane</keyword>
<keyword evidence="1" id="KW-0472">Membrane</keyword>